<keyword evidence="3 5" id="KW-0560">Oxidoreductase</keyword>
<keyword evidence="2 5" id="KW-0575">Peroxidase</keyword>
<dbReference type="PRINTS" id="PR01011">
    <property type="entry name" value="GLUTPROXDASE"/>
</dbReference>
<name>A0A117M113_9BACT</name>
<dbReference type="EMBL" id="LGGP01000376">
    <property type="protein sequence ID" value="KUK78427.1"/>
    <property type="molecule type" value="Genomic_DNA"/>
</dbReference>
<feature type="active site" evidence="4">
    <location>
        <position position="35"/>
    </location>
</feature>
<evidence type="ECO:0000256" key="4">
    <source>
        <dbReference type="PIRSR" id="PIRSR000303-1"/>
    </source>
</evidence>
<gene>
    <name evidence="7" type="ORF">XD94_1730</name>
</gene>
<evidence type="ECO:0000256" key="5">
    <source>
        <dbReference type="RuleBase" id="RU000499"/>
    </source>
</evidence>
<dbReference type="PANTHER" id="PTHR11592:SF78">
    <property type="entry name" value="GLUTATHIONE PEROXIDASE"/>
    <property type="match status" value="1"/>
</dbReference>
<dbReference type="PROSITE" id="PS51355">
    <property type="entry name" value="GLUTATHIONE_PEROXID_3"/>
    <property type="match status" value="1"/>
</dbReference>
<dbReference type="AlphaFoldDB" id="A0A117M113"/>
<dbReference type="PIRSF" id="PIRSF000303">
    <property type="entry name" value="Glutathion_perox"/>
    <property type="match status" value="1"/>
</dbReference>
<comment type="caution">
    <text evidence="7">The sequence shown here is derived from an EMBL/GenBank/DDBJ whole genome shotgun (WGS) entry which is preliminary data.</text>
</comment>
<dbReference type="SUPFAM" id="SSF52833">
    <property type="entry name" value="Thioredoxin-like"/>
    <property type="match status" value="1"/>
</dbReference>
<evidence type="ECO:0000313" key="7">
    <source>
        <dbReference type="EMBL" id="KUK78427.1"/>
    </source>
</evidence>
<proteinExistence type="inferred from homology"/>
<dbReference type="FunFam" id="3.40.30.10:FF:000010">
    <property type="entry name" value="Glutathione peroxidase"/>
    <property type="match status" value="1"/>
</dbReference>
<evidence type="ECO:0000256" key="3">
    <source>
        <dbReference type="ARBA" id="ARBA00023002"/>
    </source>
</evidence>
<dbReference type="GO" id="GO:0004601">
    <property type="term" value="F:peroxidase activity"/>
    <property type="evidence" value="ECO:0007669"/>
    <property type="project" value="UniProtKB-KW"/>
</dbReference>
<feature type="domain" description="Thioredoxin" evidence="6">
    <location>
        <begin position="1"/>
        <end position="159"/>
    </location>
</feature>
<organism evidence="7 8">
    <name type="scientific">Mesotoga prima</name>
    <dbReference type="NCBI Taxonomy" id="1184387"/>
    <lineage>
        <taxon>Bacteria</taxon>
        <taxon>Thermotogati</taxon>
        <taxon>Thermotogota</taxon>
        <taxon>Thermotogae</taxon>
        <taxon>Kosmotogales</taxon>
        <taxon>Kosmotogaceae</taxon>
        <taxon>Mesotoga</taxon>
    </lineage>
</organism>
<sequence>MSIYDFELTTIDGWNKTMEDFKGKVLLIVNTASKCGYTSQYDGLQKLHDDFKDRDFAVLGFPSNDFLRQEPGSEEEIKAFCDANFGITFPMFSKIHVKGKEIHPLYEFLVSGGGKKEFSGKVKWNFTKFLINREGEIIGRFEPKEEPETFRSSVEEAVK</sequence>
<evidence type="ECO:0000256" key="1">
    <source>
        <dbReference type="ARBA" id="ARBA00006926"/>
    </source>
</evidence>
<evidence type="ECO:0000259" key="6">
    <source>
        <dbReference type="PROSITE" id="PS51352"/>
    </source>
</evidence>
<dbReference type="PANTHER" id="PTHR11592">
    <property type="entry name" value="GLUTATHIONE PEROXIDASE"/>
    <property type="match status" value="1"/>
</dbReference>
<reference evidence="8" key="1">
    <citation type="journal article" date="2015" name="MBio">
        <title>Genome-Resolved Metagenomic Analysis Reveals Roles for Candidate Phyla and Other Microbial Community Members in Biogeochemical Transformations in Oil Reservoirs.</title>
        <authorList>
            <person name="Hu P."/>
            <person name="Tom L."/>
            <person name="Singh A."/>
            <person name="Thomas B.C."/>
            <person name="Baker B.J."/>
            <person name="Piceno Y.M."/>
            <person name="Andersen G.L."/>
            <person name="Banfield J.F."/>
        </authorList>
    </citation>
    <scope>NUCLEOTIDE SEQUENCE [LARGE SCALE GENOMIC DNA]</scope>
</reference>
<dbReference type="Gene3D" id="3.40.30.10">
    <property type="entry name" value="Glutaredoxin"/>
    <property type="match status" value="1"/>
</dbReference>
<dbReference type="Pfam" id="PF00255">
    <property type="entry name" value="GSHPx"/>
    <property type="match status" value="1"/>
</dbReference>
<dbReference type="PROSITE" id="PS51352">
    <property type="entry name" value="THIOREDOXIN_2"/>
    <property type="match status" value="1"/>
</dbReference>
<dbReference type="PATRIC" id="fig|1184387.3.peg.131"/>
<dbReference type="Proteomes" id="UP000054092">
    <property type="component" value="Unassembled WGS sequence"/>
</dbReference>
<dbReference type="InterPro" id="IPR036249">
    <property type="entry name" value="Thioredoxin-like_sf"/>
</dbReference>
<dbReference type="InterPro" id="IPR000889">
    <property type="entry name" value="Glutathione_peroxidase"/>
</dbReference>
<evidence type="ECO:0000256" key="2">
    <source>
        <dbReference type="ARBA" id="ARBA00022559"/>
    </source>
</evidence>
<protein>
    <recommendedName>
        <fullName evidence="5">Glutathione peroxidase</fullName>
    </recommendedName>
</protein>
<accession>A0A117M113</accession>
<dbReference type="InterPro" id="IPR013766">
    <property type="entry name" value="Thioredoxin_domain"/>
</dbReference>
<dbReference type="InterPro" id="IPR029759">
    <property type="entry name" value="GPX_AS"/>
</dbReference>
<evidence type="ECO:0000313" key="8">
    <source>
        <dbReference type="Proteomes" id="UP000054092"/>
    </source>
</evidence>
<dbReference type="CDD" id="cd00340">
    <property type="entry name" value="GSH_Peroxidase"/>
    <property type="match status" value="1"/>
</dbReference>
<dbReference type="GO" id="GO:0034599">
    <property type="term" value="P:cellular response to oxidative stress"/>
    <property type="evidence" value="ECO:0007669"/>
    <property type="project" value="TreeGrafter"/>
</dbReference>
<comment type="similarity">
    <text evidence="1 5">Belongs to the glutathione peroxidase family.</text>
</comment>
<dbReference type="PROSITE" id="PS00460">
    <property type="entry name" value="GLUTATHIONE_PEROXID_1"/>
    <property type="match status" value="1"/>
</dbReference>